<dbReference type="EMBL" id="KN848066">
    <property type="protein sequence ID" value="KIY00871.1"/>
    <property type="molecule type" value="Genomic_DNA"/>
</dbReference>
<dbReference type="Proteomes" id="UP000053411">
    <property type="component" value="Unassembled WGS sequence"/>
</dbReference>
<name>A0A0D2HG70_9EURO</name>
<proteinExistence type="predicted"/>
<dbReference type="AlphaFoldDB" id="A0A0D2HG70"/>
<dbReference type="OrthoDB" id="4142094at2759"/>
<gene>
    <name evidence="2" type="ORF">Z520_03537</name>
</gene>
<keyword evidence="3" id="KW-1185">Reference proteome</keyword>
<dbReference type="VEuPathDB" id="FungiDB:Z520_03537"/>
<dbReference type="GeneID" id="27709283"/>
<organism evidence="2 3">
    <name type="scientific">Fonsecaea multimorphosa CBS 102226</name>
    <dbReference type="NCBI Taxonomy" id="1442371"/>
    <lineage>
        <taxon>Eukaryota</taxon>
        <taxon>Fungi</taxon>
        <taxon>Dikarya</taxon>
        <taxon>Ascomycota</taxon>
        <taxon>Pezizomycotina</taxon>
        <taxon>Eurotiomycetes</taxon>
        <taxon>Chaetothyriomycetidae</taxon>
        <taxon>Chaetothyriales</taxon>
        <taxon>Herpotrichiellaceae</taxon>
        <taxon>Fonsecaea</taxon>
    </lineage>
</organism>
<feature type="region of interest" description="Disordered" evidence="1">
    <location>
        <begin position="212"/>
        <end position="263"/>
    </location>
</feature>
<evidence type="ECO:0000256" key="1">
    <source>
        <dbReference type="SAM" id="MobiDB-lite"/>
    </source>
</evidence>
<reference evidence="2 3" key="1">
    <citation type="submission" date="2015-01" db="EMBL/GenBank/DDBJ databases">
        <title>The Genome Sequence of Fonsecaea multimorphosa CBS 102226.</title>
        <authorList>
            <consortium name="The Broad Institute Genomics Platform"/>
            <person name="Cuomo C."/>
            <person name="de Hoog S."/>
            <person name="Gorbushina A."/>
            <person name="Stielow B."/>
            <person name="Teixiera M."/>
            <person name="Abouelleil A."/>
            <person name="Chapman S.B."/>
            <person name="Priest M."/>
            <person name="Young S.K."/>
            <person name="Wortman J."/>
            <person name="Nusbaum C."/>
            <person name="Birren B."/>
        </authorList>
    </citation>
    <scope>NUCLEOTIDE SEQUENCE [LARGE SCALE GENOMIC DNA]</scope>
    <source>
        <strain evidence="2 3">CBS 102226</strain>
    </source>
</reference>
<evidence type="ECO:0000313" key="3">
    <source>
        <dbReference type="Proteomes" id="UP000053411"/>
    </source>
</evidence>
<evidence type="ECO:0000313" key="2">
    <source>
        <dbReference type="EMBL" id="KIY00871.1"/>
    </source>
</evidence>
<sequence length="394" mass="44185">MCIWDLAVFQCGHFGGFSRRDGGCALPKPACDKERVNAIRCHLPYDCLDCAHRWSQGIPLHPEDDIHPVFRSVQQPMLPVVLPPAQGVAVSRHATVRKMPSPKDMVEEDGYDFSEFAEYAKYPTLPQKRPWQTSPTKIIKRHRISRSKYSSDTPQMFGRLGNIAEDLSEIAMPAARARKGGEGYSPPKDVRLHGTVQDVSELDHLPPGLIAGFANNTSPTGRRQRNERSPVLLNNAGVAKRRISPTNSYAPRRISPTQRISPTHPRALYATADPASAATGSTYTAYNGYAAASQAATRQKQTATRTYQETYDDVSDMIQSRRYSPEEIMASNKFAQLSIRDQDEVFWQYEREQQAQQNGLKGLGITMERRKTHNLPVRSREEDGRTKKNGCVVM</sequence>
<protein>
    <submittedName>
        <fullName evidence="2">Uncharacterized protein</fullName>
    </submittedName>
</protein>
<dbReference type="RefSeq" id="XP_016634993.1">
    <property type="nucleotide sequence ID" value="XM_016774047.1"/>
</dbReference>
<feature type="compositionally biased region" description="Polar residues" evidence="1">
    <location>
        <begin position="244"/>
        <end position="261"/>
    </location>
</feature>
<accession>A0A0D2HG70</accession>